<protein>
    <submittedName>
        <fullName evidence="2">Uncharacterized protein</fullName>
    </submittedName>
</protein>
<dbReference type="AlphaFoldDB" id="A0A1A9WAN0"/>
<reference evidence="3" key="1">
    <citation type="submission" date="2014-03" db="EMBL/GenBank/DDBJ databases">
        <authorList>
            <person name="Aksoy S."/>
            <person name="Warren W."/>
            <person name="Wilson R.K."/>
        </authorList>
    </citation>
    <scope>NUCLEOTIDE SEQUENCE [LARGE SCALE GENOMIC DNA]</scope>
    <source>
        <strain evidence="3">IAEA</strain>
    </source>
</reference>
<dbReference type="VEuPathDB" id="VectorBase:GBRI012351"/>
<dbReference type="Proteomes" id="UP000091820">
    <property type="component" value="Unassembled WGS sequence"/>
</dbReference>
<feature type="region of interest" description="Disordered" evidence="1">
    <location>
        <begin position="24"/>
        <end position="74"/>
    </location>
</feature>
<organism evidence="2 3">
    <name type="scientific">Glossina brevipalpis</name>
    <dbReference type="NCBI Taxonomy" id="37001"/>
    <lineage>
        <taxon>Eukaryota</taxon>
        <taxon>Metazoa</taxon>
        <taxon>Ecdysozoa</taxon>
        <taxon>Arthropoda</taxon>
        <taxon>Hexapoda</taxon>
        <taxon>Insecta</taxon>
        <taxon>Pterygota</taxon>
        <taxon>Neoptera</taxon>
        <taxon>Endopterygota</taxon>
        <taxon>Diptera</taxon>
        <taxon>Brachycera</taxon>
        <taxon>Muscomorpha</taxon>
        <taxon>Hippoboscoidea</taxon>
        <taxon>Glossinidae</taxon>
        <taxon>Glossina</taxon>
    </lineage>
</organism>
<dbReference type="EnsemblMetazoa" id="GBRI012351-RA">
    <property type="protein sequence ID" value="GBRI012351-PA"/>
    <property type="gene ID" value="GBRI012351"/>
</dbReference>
<evidence type="ECO:0000313" key="3">
    <source>
        <dbReference type="Proteomes" id="UP000091820"/>
    </source>
</evidence>
<reference evidence="2" key="2">
    <citation type="submission" date="2020-05" db="UniProtKB">
        <authorList>
            <consortium name="EnsemblMetazoa"/>
        </authorList>
    </citation>
    <scope>IDENTIFICATION</scope>
    <source>
        <strain evidence="2">IAEA</strain>
    </source>
</reference>
<sequence>MINSNSKFNVNVLVSVEAELLHLNDSSSSSGSSSSNGSGSSSSSSSSSISSGSSSSSSNSNSSSSSSSSSSSNSALGFVITTDLKGFTISVRNVHSRIRRISAAEAFSAASIDLEDLSEIDTETLIGSIKYSSGQCGHYDLIPFGLSASSNLISYFEHYSFRWEEGMKEELPMFLYNQQSQVHFIVAAVTITTTAMSVKCQERQPAKQQPKSQPADEVYNNEFGSLAIHFQSID</sequence>
<feature type="compositionally biased region" description="Low complexity" evidence="1">
    <location>
        <begin position="26"/>
        <end position="74"/>
    </location>
</feature>
<evidence type="ECO:0000256" key="1">
    <source>
        <dbReference type="SAM" id="MobiDB-lite"/>
    </source>
</evidence>
<evidence type="ECO:0000313" key="2">
    <source>
        <dbReference type="EnsemblMetazoa" id="GBRI012351-PA"/>
    </source>
</evidence>
<keyword evidence="3" id="KW-1185">Reference proteome</keyword>
<proteinExistence type="predicted"/>
<name>A0A1A9WAN0_9MUSC</name>
<accession>A0A1A9WAN0</accession>